<dbReference type="Proteomes" id="UP000520814">
    <property type="component" value="Unassembled WGS sequence"/>
</dbReference>
<evidence type="ECO:0000313" key="2">
    <source>
        <dbReference type="Proteomes" id="UP000520814"/>
    </source>
</evidence>
<protein>
    <submittedName>
        <fullName evidence="1">Uncharacterized protein</fullName>
    </submittedName>
</protein>
<accession>A0A7W9SLB2</accession>
<dbReference type="AlphaFoldDB" id="A0A7W9SLB2"/>
<keyword evidence="2" id="KW-1185">Reference proteome</keyword>
<proteinExistence type="predicted"/>
<gene>
    <name evidence="1" type="ORF">HNQ39_000519</name>
</gene>
<organism evidence="1 2">
    <name type="scientific">Armatimonas rosea</name>
    <dbReference type="NCBI Taxonomy" id="685828"/>
    <lineage>
        <taxon>Bacteria</taxon>
        <taxon>Bacillati</taxon>
        <taxon>Armatimonadota</taxon>
        <taxon>Armatimonadia</taxon>
        <taxon>Armatimonadales</taxon>
        <taxon>Armatimonadaceae</taxon>
        <taxon>Armatimonas</taxon>
    </lineage>
</organism>
<dbReference type="RefSeq" id="WP_184192391.1">
    <property type="nucleotide sequence ID" value="NZ_JACHGW010000001.1"/>
</dbReference>
<dbReference type="EMBL" id="JACHGW010000001">
    <property type="protein sequence ID" value="MBB6048757.1"/>
    <property type="molecule type" value="Genomic_DNA"/>
</dbReference>
<name>A0A7W9SLB2_ARMRO</name>
<comment type="caution">
    <text evidence="1">The sequence shown here is derived from an EMBL/GenBank/DDBJ whole genome shotgun (WGS) entry which is preliminary data.</text>
</comment>
<sequence length="94" mass="10164">MNLPDDYTFDVLSARAQLAALALKTPDAPITLTLAQLGAGGLEAESDIRLKATEAAALLEQVGEDQRIHGKPIYVLRITESRFETPPPPPRDDP</sequence>
<reference evidence="1 2" key="1">
    <citation type="submission" date="2020-08" db="EMBL/GenBank/DDBJ databases">
        <title>Genomic Encyclopedia of Type Strains, Phase IV (KMG-IV): sequencing the most valuable type-strain genomes for metagenomic binning, comparative biology and taxonomic classification.</title>
        <authorList>
            <person name="Goeker M."/>
        </authorList>
    </citation>
    <scope>NUCLEOTIDE SEQUENCE [LARGE SCALE GENOMIC DNA]</scope>
    <source>
        <strain evidence="1 2">DSM 23562</strain>
    </source>
</reference>
<evidence type="ECO:0000313" key="1">
    <source>
        <dbReference type="EMBL" id="MBB6048757.1"/>
    </source>
</evidence>